<dbReference type="EMBL" id="JADGJD010000962">
    <property type="protein sequence ID" value="KAJ3047433.1"/>
    <property type="molecule type" value="Genomic_DNA"/>
</dbReference>
<evidence type="ECO:0000256" key="1">
    <source>
        <dbReference type="SAM" id="MobiDB-lite"/>
    </source>
</evidence>
<accession>A0AAD5S7Y9</accession>
<reference evidence="2" key="1">
    <citation type="submission" date="2020-05" db="EMBL/GenBank/DDBJ databases">
        <title>Phylogenomic resolution of chytrid fungi.</title>
        <authorList>
            <person name="Stajich J.E."/>
            <person name="Amses K."/>
            <person name="Simmons R."/>
            <person name="Seto K."/>
            <person name="Myers J."/>
            <person name="Bonds A."/>
            <person name="Quandt C.A."/>
            <person name="Barry K."/>
            <person name="Liu P."/>
            <person name="Grigoriev I."/>
            <person name="Longcore J.E."/>
            <person name="James T.Y."/>
        </authorList>
    </citation>
    <scope>NUCLEOTIDE SEQUENCE</scope>
    <source>
        <strain evidence="2">JEL0318</strain>
    </source>
</reference>
<organism evidence="2 3">
    <name type="scientific">Rhizophlyctis rosea</name>
    <dbReference type="NCBI Taxonomy" id="64517"/>
    <lineage>
        <taxon>Eukaryota</taxon>
        <taxon>Fungi</taxon>
        <taxon>Fungi incertae sedis</taxon>
        <taxon>Chytridiomycota</taxon>
        <taxon>Chytridiomycota incertae sedis</taxon>
        <taxon>Chytridiomycetes</taxon>
        <taxon>Rhizophlyctidales</taxon>
        <taxon>Rhizophlyctidaceae</taxon>
        <taxon>Rhizophlyctis</taxon>
    </lineage>
</organism>
<dbReference type="AlphaFoldDB" id="A0AAD5S7Y9"/>
<evidence type="ECO:0000313" key="3">
    <source>
        <dbReference type="Proteomes" id="UP001212841"/>
    </source>
</evidence>
<feature type="compositionally biased region" description="Polar residues" evidence="1">
    <location>
        <begin position="1"/>
        <end position="12"/>
    </location>
</feature>
<protein>
    <submittedName>
        <fullName evidence="2">Uncharacterized protein</fullName>
    </submittedName>
</protein>
<proteinExistence type="predicted"/>
<keyword evidence="3" id="KW-1185">Reference proteome</keyword>
<evidence type="ECO:0000313" key="2">
    <source>
        <dbReference type="EMBL" id="KAJ3047433.1"/>
    </source>
</evidence>
<comment type="caution">
    <text evidence="2">The sequence shown here is derived from an EMBL/GenBank/DDBJ whole genome shotgun (WGS) entry which is preliminary data.</text>
</comment>
<name>A0AAD5S7Y9_9FUNG</name>
<sequence length="121" mass="12168">MRVARSGSSNSIKGGMKERTVSSVGGGGSKTGTKVATMLKVGNGGTGAEGAGASFSTSSNRDAETRSTKVVHVDNGGSANTLRSAEDVVSSKRASLSMPKRKTLVPVLARAGRAETSVALK</sequence>
<dbReference type="Proteomes" id="UP001212841">
    <property type="component" value="Unassembled WGS sequence"/>
</dbReference>
<feature type="non-terminal residue" evidence="2">
    <location>
        <position position="121"/>
    </location>
</feature>
<gene>
    <name evidence="2" type="ORF">HK097_011537</name>
</gene>
<feature type="region of interest" description="Disordered" evidence="1">
    <location>
        <begin position="1"/>
        <end position="86"/>
    </location>
</feature>